<protein>
    <submittedName>
        <fullName evidence="6">Sugar transporter</fullName>
    </submittedName>
</protein>
<organism evidence="6 7">
    <name type="scientific">Ralstonia solanacearum</name>
    <name type="common">Pseudomonas solanacearum</name>
    <dbReference type="NCBI Taxonomy" id="305"/>
    <lineage>
        <taxon>Bacteria</taxon>
        <taxon>Pseudomonadati</taxon>
        <taxon>Pseudomonadota</taxon>
        <taxon>Betaproteobacteria</taxon>
        <taxon>Burkholderiales</taxon>
        <taxon>Burkholderiaceae</taxon>
        <taxon>Ralstonia</taxon>
        <taxon>Ralstonia solanacearum species complex</taxon>
    </lineage>
</organism>
<feature type="transmembrane region" description="Helical" evidence="4">
    <location>
        <begin position="12"/>
        <end position="32"/>
    </location>
</feature>
<keyword evidence="2 4" id="KW-1133">Transmembrane helix</keyword>
<evidence type="ECO:0000259" key="5">
    <source>
        <dbReference type="PROSITE" id="PS50850"/>
    </source>
</evidence>
<gene>
    <name evidence="6" type="ORF">RSP824_01255</name>
</gene>
<evidence type="ECO:0000256" key="3">
    <source>
        <dbReference type="ARBA" id="ARBA00023136"/>
    </source>
</evidence>
<feature type="transmembrane region" description="Helical" evidence="4">
    <location>
        <begin position="247"/>
        <end position="268"/>
    </location>
</feature>
<name>A0AA86IC75_RALSL</name>
<dbReference type="AlphaFoldDB" id="A0AA86IC75"/>
<reference evidence="7" key="1">
    <citation type="submission" date="2018-01" db="EMBL/GenBank/DDBJ databases">
        <title>Raltonia solanacearum P824 infects blueberry.</title>
        <authorList>
            <person name="Bocsanczy A.M."/>
            <person name="Norman D.J."/>
        </authorList>
    </citation>
    <scope>NUCLEOTIDE SEQUENCE [LARGE SCALE GENOMIC DNA]</scope>
    <source>
        <strain evidence="7">P824</strain>
    </source>
</reference>
<dbReference type="InterPro" id="IPR020846">
    <property type="entry name" value="MFS_dom"/>
</dbReference>
<dbReference type="InterPro" id="IPR011701">
    <property type="entry name" value="MFS"/>
</dbReference>
<keyword evidence="6" id="KW-0813">Transport</keyword>
<keyword evidence="1 4" id="KW-0812">Transmembrane</keyword>
<dbReference type="Gene3D" id="1.20.1250.20">
    <property type="entry name" value="MFS general substrate transporter like domains"/>
    <property type="match status" value="1"/>
</dbReference>
<evidence type="ECO:0000313" key="6">
    <source>
        <dbReference type="EMBL" id="AYA45227.1"/>
    </source>
</evidence>
<accession>A0AA86IC75</accession>
<feature type="transmembrane region" description="Helical" evidence="4">
    <location>
        <begin position="139"/>
        <end position="162"/>
    </location>
</feature>
<feature type="transmembrane region" description="Helical" evidence="4">
    <location>
        <begin position="363"/>
        <end position="383"/>
    </location>
</feature>
<keyword evidence="3 4" id="KW-0472">Membrane</keyword>
<dbReference type="InterPro" id="IPR036259">
    <property type="entry name" value="MFS_trans_sf"/>
</dbReference>
<feature type="transmembrane region" description="Helical" evidence="4">
    <location>
        <begin position="168"/>
        <end position="188"/>
    </location>
</feature>
<sequence length="395" mass="41280">MASNAVPASSIGLGLTLIMAIACGMSVANIYYNQPMLGIIGSTFPSQRAVTGFVPTATQLGYAAGLLLLVPLGDRIERRRLIMMQFAALVLSLAVVALAPDAWSLLIASALVGVSSSVAQQILPFAAELSAPHRRGATIGIVMSGLLCGILFGRALAGAVAVHYGWRAMFWLGLLMVISIALVLAVALPKSQPKTRASYGELLRSLATLWREEPQLRRATMIQACLFGSFSALWTTLALQLDSHYHLGADVAGLFGIIGAVGVLFAPIAGKIADRRGPHFVIGLACVTMVASWVVFDIWGMVAGLIVGVILLDFGAQGAQVSNQHVIQALRPEARNRLNATLMSGMFVGGALGSAGASVAWDFAGWTAVCALGAVFAAMALSVHVRGRRSAGPAY</sequence>
<feature type="domain" description="Major facilitator superfamily (MFS) profile" evidence="5">
    <location>
        <begin position="12"/>
        <end position="391"/>
    </location>
</feature>
<evidence type="ECO:0000256" key="1">
    <source>
        <dbReference type="ARBA" id="ARBA00022692"/>
    </source>
</evidence>
<dbReference type="PANTHER" id="PTHR42910">
    <property type="entry name" value="TRANSPORTER SCO4007-RELATED"/>
    <property type="match status" value="1"/>
</dbReference>
<dbReference type="CDD" id="cd17324">
    <property type="entry name" value="MFS_NepI_like"/>
    <property type="match status" value="1"/>
</dbReference>
<dbReference type="PROSITE" id="PS50850">
    <property type="entry name" value="MFS"/>
    <property type="match status" value="1"/>
</dbReference>
<dbReference type="Proteomes" id="UP000262427">
    <property type="component" value="Chromosome CM"/>
</dbReference>
<feature type="transmembrane region" description="Helical" evidence="4">
    <location>
        <begin position="52"/>
        <end position="70"/>
    </location>
</feature>
<dbReference type="SUPFAM" id="SSF103473">
    <property type="entry name" value="MFS general substrate transporter"/>
    <property type="match status" value="1"/>
</dbReference>
<dbReference type="Pfam" id="PF07690">
    <property type="entry name" value="MFS_1"/>
    <property type="match status" value="1"/>
</dbReference>
<dbReference type="EMBL" id="CP025741">
    <property type="protein sequence ID" value="AYA45227.1"/>
    <property type="molecule type" value="Genomic_DNA"/>
</dbReference>
<proteinExistence type="predicted"/>
<dbReference type="GO" id="GO:0022857">
    <property type="term" value="F:transmembrane transporter activity"/>
    <property type="evidence" value="ECO:0007669"/>
    <property type="project" value="InterPro"/>
</dbReference>
<keyword evidence="6" id="KW-0762">Sugar transport</keyword>
<dbReference type="PANTHER" id="PTHR42910:SF1">
    <property type="entry name" value="MAJOR FACILITATOR SUPERFAMILY (MFS) PROFILE DOMAIN-CONTAINING PROTEIN"/>
    <property type="match status" value="1"/>
</dbReference>
<evidence type="ECO:0000256" key="2">
    <source>
        <dbReference type="ARBA" id="ARBA00022989"/>
    </source>
</evidence>
<evidence type="ECO:0000313" key="7">
    <source>
        <dbReference type="Proteomes" id="UP000262427"/>
    </source>
</evidence>
<evidence type="ECO:0000256" key="4">
    <source>
        <dbReference type="SAM" id="Phobius"/>
    </source>
</evidence>
<feature type="transmembrane region" description="Helical" evidence="4">
    <location>
        <begin position="82"/>
        <end position="99"/>
    </location>
</feature>